<dbReference type="Proteomes" id="UP000094849">
    <property type="component" value="Unassembled WGS sequence"/>
</dbReference>
<feature type="domain" description="DUF302" evidence="1">
    <location>
        <begin position="99"/>
        <end position="154"/>
    </location>
</feature>
<dbReference type="OrthoDB" id="9783833at2"/>
<dbReference type="RefSeq" id="WP_069006230.1">
    <property type="nucleotide sequence ID" value="NZ_LVJW01000006.1"/>
</dbReference>
<protein>
    <recommendedName>
        <fullName evidence="1">DUF302 domain-containing protein</fullName>
    </recommendedName>
</protein>
<comment type="caution">
    <text evidence="2">The sequence shown here is derived from an EMBL/GenBank/DDBJ whole genome shotgun (WGS) entry which is preliminary data.</text>
</comment>
<evidence type="ECO:0000313" key="2">
    <source>
        <dbReference type="EMBL" id="ODB94465.1"/>
    </source>
</evidence>
<dbReference type="Pfam" id="PF03625">
    <property type="entry name" value="DUF302"/>
    <property type="match status" value="1"/>
</dbReference>
<dbReference type="InterPro" id="IPR005180">
    <property type="entry name" value="DUF302"/>
</dbReference>
<dbReference type="EMBL" id="LVJZ01000004">
    <property type="protein sequence ID" value="ODB94465.1"/>
    <property type="molecule type" value="Genomic_DNA"/>
</dbReference>
<dbReference type="InterPro" id="IPR035923">
    <property type="entry name" value="TT1751-like_sf"/>
</dbReference>
<keyword evidence="3" id="KW-1185">Reference proteome</keyword>
<sequence length="192" mass="21077">MGMLRNLLALIGLLAVIGAAALYAKFNNALDGFDPGAGNVFKEFGEALVESKSAAEASIWKVQVEEGLSAEDVEETMKFVANEHNMSNVGELPLSLDIEAKSGSDYRFVKIYLFCNSLIAAEMLDYSDAYSAYLPCRITLIEDKQGKLWLMTLNMDMMIYGGEPLPPALKEKAIQVKEYILDIMNRGAAGDF</sequence>
<evidence type="ECO:0000313" key="3">
    <source>
        <dbReference type="Proteomes" id="UP000094849"/>
    </source>
</evidence>
<organism evidence="2 3">
    <name type="scientific">Candidatus Thiodiazotropha endoloripes</name>
    <dbReference type="NCBI Taxonomy" id="1818881"/>
    <lineage>
        <taxon>Bacteria</taxon>
        <taxon>Pseudomonadati</taxon>
        <taxon>Pseudomonadota</taxon>
        <taxon>Gammaproteobacteria</taxon>
        <taxon>Chromatiales</taxon>
        <taxon>Sedimenticolaceae</taxon>
        <taxon>Candidatus Thiodiazotropha</taxon>
    </lineage>
</organism>
<dbReference type="AlphaFoldDB" id="A0A1E2UIN3"/>
<proteinExistence type="predicted"/>
<dbReference type="Gene3D" id="3.30.310.70">
    <property type="entry name" value="TT1751-like domain"/>
    <property type="match status" value="1"/>
</dbReference>
<gene>
    <name evidence="2" type="ORF">A3196_18230</name>
</gene>
<evidence type="ECO:0000259" key="1">
    <source>
        <dbReference type="Pfam" id="PF03625"/>
    </source>
</evidence>
<name>A0A1E2UIN3_9GAMM</name>
<reference evidence="2 3" key="1">
    <citation type="submission" date="2016-03" db="EMBL/GenBank/DDBJ databases">
        <title>Chemosynthetic sulphur-oxidizing symbionts of marine invertebrate animals are capable of nitrogen fixation.</title>
        <authorList>
            <person name="Petersen J.M."/>
            <person name="Kemper A."/>
            <person name="Gruber-Vodicka H."/>
            <person name="Cardini U."/>
            <person name="Geest Mvander."/>
            <person name="Kleiner M."/>
            <person name="Bulgheresi S."/>
            <person name="Fussmann M."/>
            <person name="Herbold C."/>
            <person name="Seah B.K.B."/>
            <person name="Antony C.Paul."/>
            <person name="Liu D."/>
            <person name="Belitz A."/>
            <person name="Weber M."/>
        </authorList>
    </citation>
    <scope>NUCLEOTIDE SEQUENCE [LARGE SCALE GENOMIC DNA]</scope>
    <source>
        <strain evidence="2">G_D</strain>
    </source>
</reference>
<dbReference type="CDD" id="cd14797">
    <property type="entry name" value="DUF302"/>
    <property type="match status" value="1"/>
</dbReference>
<dbReference type="SUPFAM" id="SSF103247">
    <property type="entry name" value="TT1751-like"/>
    <property type="match status" value="1"/>
</dbReference>
<accession>A0A1E2UIN3</accession>
<dbReference type="STRING" id="1818881.A3196_18230"/>